<dbReference type="InterPro" id="IPR050082">
    <property type="entry name" value="RNA_methyltr_RlmE"/>
</dbReference>
<feature type="compositionally biased region" description="Acidic residues" evidence="9">
    <location>
        <begin position="446"/>
        <end position="462"/>
    </location>
</feature>
<dbReference type="InterPro" id="IPR015507">
    <property type="entry name" value="rRNA-MeTfrase_E"/>
</dbReference>
<feature type="active site" description="Proton acceptor" evidence="8">
    <location>
        <position position="157"/>
    </location>
</feature>
<gene>
    <name evidence="14" type="primary">ftsj3</name>
    <name evidence="8" type="synonym">FTSJ3</name>
</gene>
<dbReference type="GO" id="GO:0000463">
    <property type="term" value="P:maturation of LSU-rRNA from tricistronic rRNA transcript (SSU-rRNA, 5.8S rRNA, LSU-rRNA)"/>
    <property type="evidence" value="ECO:0007669"/>
    <property type="project" value="TreeGrafter"/>
</dbReference>
<evidence type="ECO:0000259" key="11">
    <source>
        <dbReference type="Pfam" id="PF07780"/>
    </source>
</evidence>
<keyword evidence="6 8" id="KW-0949">S-adenosyl-L-methionine</keyword>
<feature type="compositionally biased region" description="Basic residues" evidence="9">
    <location>
        <begin position="790"/>
        <end position="799"/>
    </location>
</feature>
<feature type="compositionally biased region" description="Basic and acidic residues" evidence="9">
    <location>
        <begin position="479"/>
        <end position="490"/>
    </location>
</feature>
<dbReference type="GO" id="GO:0008650">
    <property type="term" value="F:rRNA (uridine-2'-O-)-methyltransferase activity"/>
    <property type="evidence" value="ECO:0007669"/>
    <property type="project" value="TreeGrafter"/>
</dbReference>
<keyword evidence="5 8" id="KW-0808">Transferase</keyword>
<dbReference type="RefSeq" id="XP_028260480.1">
    <property type="nucleotide sequence ID" value="XM_028404679.1"/>
</dbReference>
<dbReference type="InterPro" id="IPR012920">
    <property type="entry name" value="rRNA_MeTfrase_SPB1-like_C"/>
</dbReference>
<comment type="subunit">
    <text evidence="8">Interacts with NIP7.</text>
</comment>
<evidence type="ECO:0000313" key="13">
    <source>
        <dbReference type="Proteomes" id="UP000515145"/>
    </source>
</evidence>
<feature type="domain" description="Ribosomal RNA methyltransferase FtsJ" evidence="10">
    <location>
        <begin position="24"/>
        <end position="200"/>
    </location>
</feature>
<dbReference type="PANTHER" id="PTHR10920:SF13">
    <property type="entry name" value="PRE-RRNA 2'-O-RIBOSE RNA METHYLTRANSFERASE FTSJ3"/>
    <property type="match status" value="1"/>
</dbReference>
<feature type="compositionally biased region" description="Acidic residues" evidence="9">
    <location>
        <begin position="595"/>
        <end position="609"/>
    </location>
</feature>
<evidence type="ECO:0000259" key="10">
    <source>
        <dbReference type="Pfam" id="PF01728"/>
    </source>
</evidence>
<dbReference type="GeneID" id="114435115"/>
<feature type="binding site" evidence="8">
    <location>
        <position position="117"/>
    </location>
    <ligand>
        <name>S-adenosyl-L-methionine</name>
        <dbReference type="ChEBI" id="CHEBI:59789"/>
    </ligand>
</feature>
<feature type="compositionally biased region" description="Basic and acidic residues" evidence="9">
    <location>
        <begin position="808"/>
        <end position="826"/>
    </location>
</feature>
<feature type="domain" description="DUF3381" evidence="12">
    <location>
        <begin position="233"/>
        <end position="399"/>
    </location>
</feature>
<keyword evidence="8" id="KW-0175">Coiled coil</keyword>
<comment type="subcellular location">
    <subcellularLocation>
        <location evidence="1 8">Nucleus</location>
        <location evidence="1 8">Nucleolus</location>
    </subcellularLocation>
</comment>
<dbReference type="InterPro" id="IPR002877">
    <property type="entry name" value="RNA_MeTrfase_FtsJ_dom"/>
</dbReference>
<keyword evidence="7 8" id="KW-0539">Nucleus</keyword>
<feature type="compositionally biased region" description="Acidic residues" evidence="9">
    <location>
        <begin position="338"/>
        <end position="366"/>
    </location>
</feature>
<feature type="binding site" evidence="8">
    <location>
        <position position="76"/>
    </location>
    <ligand>
        <name>S-adenosyl-L-methionine</name>
        <dbReference type="ChEBI" id="CHEBI:59789"/>
    </ligand>
</feature>
<proteinExistence type="inferred from homology"/>
<dbReference type="Pfam" id="PF01728">
    <property type="entry name" value="FtsJ"/>
    <property type="match status" value="1"/>
</dbReference>
<evidence type="ECO:0000256" key="3">
    <source>
        <dbReference type="ARBA" id="ARBA00022552"/>
    </source>
</evidence>
<evidence type="ECO:0000256" key="2">
    <source>
        <dbReference type="ARBA" id="ARBA00022517"/>
    </source>
</evidence>
<feature type="compositionally biased region" description="Basic and acidic residues" evidence="9">
    <location>
        <begin position="514"/>
        <end position="525"/>
    </location>
</feature>
<dbReference type="FunCoup" id="A0A6P7HXS1">
    <property type="interactions" value="1515"/>
</dbReference>
<organism evidence="13 14">
    <name type="scientific">Parambassis ranga</name>
    <name type="common">Indian glassy fish</name>
    <dbReference type="NCBI Taxonomy" id="210632"/>
    <lineage>
        <taxon>Eukaryota</taxon>
        <taxon>Metazoa</taxon>
        <taxon>Chordata</taxon>
        <taxon>Craniata</taxon>
        <taxon>Vertebrata</taxon>
        <taxon>Euteleostomi</taxon>
        <taxon>Actinopterygii</taxon>
        <taxon>Neopterygii</taxon>
        <taxon>Teleostei</taxon>
        <taxon>Neoteleostei</taxon>
        <taxon>Acanthomorphata</taxon>
        <taxon>Ovalentaria</taxon>
        <taxon>Ambassidae</taxon>
        <taxon>Parambassis</taxon>
    </lineage>
</organism>
<dbReference type="Gene3D" id="3.40.50.150">
    <property type="entry name" value="Vaccinia Virus protein VP39"/>
    <property type="match status" value="1"/>
</dbReference>
<feature type="binding site" evidence="8">
    <location>
        <position position="56"/>
    </location>
    <ligand>
        <name>S-adenosyl-L-methionine</name>
        <dbReference type="ChEBI" id="CHEBI:59789"/>
    </ligand>
</feature>
<evidence type="ECO:0000256" key="5">
    <source>
        <dbReference type="ARBA" id="ARBA00022679"/>
    </source>
</evidence>
<evidence type="ECO:0000256" key="7">
    <source>
        <dbReference type="ARBA" id="ARBA00023242"/>
    </source>
</evidence>
<feature type="binding site" evidence="8">
    <location>
        <position position="58"/>
    </location>
    <ligand>
        <name>S-adenosyl-L-methionine</name>
        <dbReference type="ChEBI" id="CHEBI:59789"/>
    </ligand>
</feature>
<protein>
    <recommendedName>
        <fullName evidence="8">pre-rRNA processing protein FTSJ3</fullName>
        <ecNumber evidence="8">2.1.1.-</ecNumber>
    </recommendedName>
    <alternativeName>
        <fullName evidence="8">2'-O-ribose RNA methyltransferase SPB1 homolog</fullName>
    </alternativeName>
    <alternativeName>
        <fullName evidence="8">Protein ftsJ homolog 3</fullName>
    </alternativeName>
    <alternativeName>
        <fullName evidence="8">Putative rRNA methyltransferase 3</fullName>
    </alternativeName>
</protein>
<dbReference type="CTD" id="117246"/>
<feature type="domain" description="Ribosomal RNA methyltransferase SPB1-like C-terminal" evidence="11">
    <location>
        <begin position="610"/>
        <end position="823"/>
    </location>
</feature>
<keyword evidence="3 8" id="KW-0698">rRNA processing</keyword>
<feature type="compositionally biased region" description="Gly residues" evidence="9">
    <location>
        <begin position="838"/>
        <end position="850"/>
    </location>
</feature>
<dbReference type="GO" id="GO:0030687">
    <property type="term" value="C:preribosome, large subunit precursor"/>
    <property type="evidence" value="ECO:0007669"/>
    <property type="project" value="TreeGrafter"/>
</dbReference>
<evidence type="ECO:0000256" key="4">
    <source>
        <dbReference type="ARBA" id="ARBA00022603"/>
    </source>
</evidence>
<dbReference type="HAMAP" id="MF_01547">
    <property type="entry name" value="RNA_methyltr_E"/>
    <property type="match status" value="1"/>
</dbReference>
<dbReference type="Pfam" id="PF11861">
    <property type="entry name" value="DUF3381"/>
    <property type="match status" value="1"/>
</dbReference>
<feature type="binding site" evidence="8">
    <location>
        <position position="92"/>
    </location>
    <ligand>
        <name>S-adenosyl-L-methionine</name>
        <dbReference type="ChEBI" id="CHEBI:59789"/>
    </ligand>
</feature>
<dbReference type="AlphaFoldDB" id="A0A6P7HXS1"/>
<comment type="catalytic activity">
    <reaction evidence="8">
        <text>a ribonucleotide in rRNA + S-adenosyl-L-methionine = a 2'-O-methylribonucleotide in rRNA + S-adenosyl-L-homocysteine + H(+)</text>
        <dbReference type="Rhea" id="RHEA:48628"/>
        <dbReference type="Rhea" id="RHEA-COMP:12164"/>
        <dbReference type="Rhea" id="RHEA-COMP:12165"/>
        <dbReference type="ChEBI" id="CHEBI:15378"/>
        <dbReference type="ChEBI" id="CHEBI:57856"/>
        <dbReference type="ChEBI" id="CHEBI:59789"/>
        <dbReference type="ChEBI" id="CHEBI:90675"/>
        <dbReference type="ChEBI" id="CHEBI:90676"/>
    </reaction>
</comment>
<evidence type="ECO:0000259" key="12">
    <source>
        <dbReference type="Pfam" id="PF11861"/>
    </source>
</evidence>
<feature type="region of interest" description="Disordered" evidence="9">
    <location>
        <begin position="788"/>
        <end position="850"/>
    </location>
</feature>
<dbReference type="SUPFAM" id="SSF53335">
    <property type="entry name" value="S-adenosyl-L-methionine-dependent methyltransferases"/>
    <property type="match status" value="1"/>
</dbReference>
<feature type="region of interest" description="Disordered" evidence="9">
    <location>
        <begin position="331"/>
        <end position="375"/>
    </location>
</feature>
<feature type="compositionally biased region" description="Acidic residues" evidence="9">
    <location>
        <begin position="568"/>
        <end position="582"/>
    </location>
</feature>
<evidence type="ECO:0000256" key="9">
    <source>
        <dbReference type="SAM" id="MobiDB-lite"/>
    </source>
</evidence>
<evidence type="ECO:0000313" key="14">
    <source>
        <dbReference type="RefSeq" id="XP_028260480.1"/>
    </source>
</evidence>
<feature type="coiled-coil region" evidence="8">
    <location>
        <begin position="724"/>
        <end position="754"/>
    </location>
</feature>
<dbReference type="HAMAP" id="MF_03163">
    <property type="entry name" value="RNA_methyltr_E_SPB1"/>
    <property type="match status" value="1"/>
</dbReference>
<keyword evidence="4 8" id="KW-0489">Methyltransferase</keyword>
<sequence length="850" mass="96700">MGKKLKVGKTRKDKFYHLAKETGYRSRSSFKLIQLNRKFQFLQKARALVDLCAAPGGWLQVASKFMPISSLIIGVDLVPIRPIPNVITLQEDITTEKCRQALRKELHTWKVDVVLNDGAPNVGANWQHDAFSQAHLTLMALKLACEFLNKGGTFVTKVFRSKDYQPLFWIFQQFFKKVQATKPQASRNESAEIFVICQGFIAPDKIDSKFFDPKHAFKEVEVQAKTVKDLISDKKPKAEGYTDGDLTLYHSFTARAFLKADNPVDFLQKASEITFDDPDLESHSATSNEVKECCRDIKVLGRKELRLLLNWRSRMRRYLAKKLKDEAKQLDQEISLSSDEENIIDEEPDEKNEKGEDEEEEDEEEEMEKKLAELKAEEVAELKRKKKKLLKERRKQRERVELKMDLPGVSIANNEDSSMFSLSTIKKQKVLADISKGDMQVADSLGDGEDDLLLSEEEDDEADKMSLASDLDEEDLEEVEQREKELEKQTPKKKVKFAEEEDVEGQDSGLLVELEGKDQKQERETNLWFSKGIFSEIDMEEDEENELRQTEWLLNKQKGKGQKRKAEDDAEDEQKEEEAAPPEDEKAGPSQQAVEDGDSDSDDSSDDETTISSMKQTKGTGGISGNVDDGNFQVVPVESISKKARILDAEGLALGCQIATSKKRARDLVDNSFHRFANSDEPWEVPEWFLDDERKHRKKPVPVTKEMVEEYKQKWKEINARPIKRVAEAKARKKKRMLKKMEQAKKKAEAVVNTVDISAKEKMAQLKSIYKKAGVGKEKKEVTYVVSKKGTGKKVRRPNGVKGFFKVVDSRMKKDMRGMQRKEQRGKGGKGKGRPSKGGKGGVKGGKGRK</sequence>
<dbReference type="OrthoDB" id="289250at2759"/>
<dbReference type="Pfam" id="PF07780">
    <property type="entry name" value="Spb1_C"/>
    <property type="match status" value="1"/>
</dbReference>
<dbReference type="GO" id="GO:0005730">
    <property type="term" value="C:nucleolus"/>
    <property type="evidence" value="ECO:0007669"/>
    <property type="project" value="UniProtKB-SubCell"/>
</dbReference>
<feature type="compositionally biased region" description="Basic residues" evidence="9">
    <location>
        <begin position="827"/>
        <end position="837"/>
    </location>
</feature>
<dbReference type="GO" id="GO:0030688">
    <property type="term" value="C:preribosome, small subunit precursor"/>
    <property type="evidence" value="ECO:0007669"/>
    <property type="project" value="UniProtKB-UniRule"/>
</dbReference>
<dbReference type="PANTHER" id="PTHR10920">
    <property type="entry name" value="RIBOSOMAL RNA METHYLTRANSFERASE"/>
    <property type="match status" value="1"/>
</dbReference>
<keyword evidence="13" id="KW-1185">Reference proteome</keyword>
<keyword evidence="2 8" id="KW-0690">Ribosome biogenesis</keyword>
<reference evidence="14" key="1">
    <citation type="submission" date="2025-08" db="UniProtKB">
        <authorList>
            <consortium name="RefSeq"/>
        </authorList>
    </citation>
    <scope>IDENTIFICATION</scope>
</reference>
<dbReference type="FunFam" id="3.40.50.150:FF:000004">
    <property type="entry name" value="AdoMet-dependent rRNA methyltransferase SPB1"/>
    <property type="match status" value="1"/>
</dbReference>
<name>A0A6P7HXS1_9TELE</name>
<comment type="similarity">
    <text evidence="8">Belongs to the class I-like SAM-binding methyltransferase superfamily. RNA methyltransferase RlmE family. SPB1 subfamily.</text>
</comment>
<dbReference type="GO" id="GO:0000466">
    <property type="term" value="P:maturation of 5.8S rRNA from tricistronic rRNA transcript (SSU-rRNA, 5.8S rRNA, LSU-rRNA)"/>
    <property type="evidence" value="ECO:0007669"/>
    <property type="project" value="TreeGrafter"/>
</dbReference>
<accession>A0A6P7HXS1</accession>
<dbReference type="InterPro" id="IPR029063">
    <property type="entry name" value="SAM-dependent_MTases_sf"/>
</dbReference>
<dbReference type="EC" id="2.1.1.-" evidence="8"/>
<evidence type="ECO:0000256" key="6">
    <source>
        <dbReference type="ARBA" id="ARBA00022691"/>
    </source>
</evidence>
<dbReference type="InParanoid" id="A0A6P7HXS1"/>
<dbReference type="InterPro" id="IPR024576">
    <property type="entry name" value="rRNA_MeTfrase_Spb1_DUF3381"/>
</dbReference>
<evidence type="ECO:0000256" key="1">
    <source>
        <dbReference type="ARBA" id="ARBA00004604"/>
    </source>
</evidence>
<comment type="function">
    <text evidence="8">Probable methyltransferase involved in the processing of the 34S pre-rRNA to 18S rRNA and in 40S ribosomal subunit formation.</text>
</comment>
<dbReference type="GO" id="GO:0016435">
    <property type="term" value="F:rRNA (guanine) methyltransferase activity"/>
    <property type="evidence" value="ECO:0007669"/>
    <property type="project" value="TreeGrafter"/>
</dbReference>
<dbReference type="InterPro" id="IPR028589">
    <property type="entry name" value="SPB1-like"/>
</dbReference>
<dbReference type="Proteomes" id="UP000515145">
    <property type="component" value="Chromosome 4"/>
</dbReference>
<evidence type="ECO:0000256" key="8">
    <source>
        <dbReference type="HAMAP-Rule" id="MF_03163"/>
    </source>
</evidence>
<feature type="region of interest" description="Disordered" evidence="9">
    <location>
        <begin position="441"/>
        <end position="631"/>
    </location>
</feature>